<comment type="caution">
    <text evidence="2">The sequence shown here is derived from an EMBL/GenBank/DDBJ whole genome shotgun (WGS) entry which is preliminary data.</text>
</comment>
<name>A0A250VQ33_STROL</name>
<evidence type="ECO:0000256" key="1">
    <source>
        <dbReference type="SAM" id="MobiDB-lite"/>
    </source>
</evidence>
<dbReference type="EMBL" id="BDQI01000024">
    <property type="protein sequence ID" value="GAX56261.1"/>
    <property type="molecule type" value="Genomic_DNA"/>
</dbReference>
<organism evidence="2 3">
    <name type="scientific">Streptomyces olivochromogenes</name>
    <dbReference type="NCBI Taxonomy" id="1963"/>
    <lineage>
        <taxon>Bacteria</taxon>
        <taxon>Bacillati</taxon>
        <taxon>Actinomycetota</taxon>
        <taxon>Actinomycetes</taxon>
        <taxon>Kitasatosporales</taxon>
        <taxon>Streptomycetaceae</taxon>
        <taxon>Streptomyces</taxon>
    </lineage>
</organism>
<sequence>MHTTHRHHSVGFSAPQDRWLVGLRLRTTKKTDVTWHYFVIGDTTEAVDAVATAIQRATAHHQPIANTAARIADLEIRRLRHSPLGQVYLDPQHTPAPRSAGPYAQAA</sequence>
<keyword evidence="3" id="KW-1185">Reference proteome</keyword>
<reference evidence="3" key="1">
    <citation type="submission" date="2017-05" db="EMBL/GenBank/DDBJ databases">
        <title>Streptomyces olivochromogenes NBRC 3561 whole genome shotgun sequence.</title>
        <authorList>
            <person name="Dohra H."/>
            <person name="Kodani S."/>
        </authorList>
    </citation>
    <scope>NUCLEOTIDE SEQUENCE [LARGE SCALE GENOMIC DNA]</scope>
    <source>
        <strain evidence="3">NBRC 3561</strain>
    </source>
</reference>
<dbReference type="AlphaFoldDB" id="A0A250VQ33"/>
<accession>A0A250VQ33</accession>
<evidence type="ECO:0000313" key="3">
    <source>
        <dbReference type="Proteomes" id="UP000217446"/>
    </source>
</evidence>
<dbReference type="RefSeq" id="WP_067381187.1">
    <property type="nucleotide sequence ID" value="NZ_BDQI01000024.1"/>
</dbReference>
<proteinExistence type="predicted"/>
<gene>
    <name evidence="2" type="ORF">SO3561_07828</name>
</gene>
<protein>
    <submittedName>
        <fullName evidence="2">Uncharacterized protein</fullName>
    </submittedName>
</protein>
<evidence type="ECO:0000313" key="2">
    <source>
        <dbReference type="EMBL" id="GAX56261.1"/>
    </source>
</evidence>
<dbReference type="Proteomes" id="UP000217446">
    <property type="component" value="Unassembled WGS sequence"/>
</dbReference>
<feature type="region of interest" description="Disordered" evidence="1">
    <location>
        <begin position="86"/>
        <end position="107"/>
    </location>
</feature>